<dbReference type="EMBL" id="MKKU01000002">
    <property type="protein sequence ID" value="RNF27591.1"/>
    <property type="molecule type" value="Genomic_DNA"/>
</dbReference>
<reference evidence="2 3" key="1">
    <citation type="journal article" date="2018" name="BMC Genomics">
        <title>Genomic comparison of Trypanosoma conorhini and Trypanosoma rangeli to Trypanosoma cruzi strains of high and low virulence.</title>
        <authorList>
            <person name="Bradwell K.R."/>
            <person name="Koparde V.N."/>
            <person name="Matveyev A.V."/>
            <person name="Serrano M.G."/>
            <person name="Alves J.M."/>
            <person name="Parikh H."/>
            <person name="Huang B."/>
            <person name="Lee V."/>
            <person name="Espinosa-Alvarez O."/>
            <person name="Ortiz P.A."/>
            <person name="Costa-Martins A.G."/>
            <person name="Teixeira M.M."/>
            <person name="Buck G.A."/>
        </authorList>
    </citation>
    <scope>NUCLEOTIDE SEQUENCE [LARGE SCALE GENOMIC DNA]</scope>
    <source>
        <strain evidence="2 3">025E</strain>
    </source>
</reference>
<dbReference type="Pfam" id="PF13622">
    <property type="entry name" value="4HBT_3"/>
    <property type="match status" value="1"/>
</dbReference>
<dbReference type="OrthoDB" id="10433318at2759"/>
<organism evidence="2 3">
    <name type="scientific">Trypanosoma conorhini</name>
    <dbReference type="NCBI Taxonomy" id="83891"/>
    <lineage>
        <taxon>Eukaryota</taxon>
        <taxon>Discoba</taxon>
        <taxon>Euglenozoa</taxon>
        <taxon>Kinetoplastea</taxon>
        <taxon>Metakinetoplastina</taxon>
        <taxon>Trypanosomatida</taxon>
        <taxon>Trypanosomatidae</taxon>
        <taxon>Trypanosoma</taxon>
    </lineage>
</organism>
<dbReference type="Gene3D" id="3.10.129.10">
    <property type="entry name" value="Hotdog Thioesterase"/>
    <property type="match status" value="1"/>
</dbReference>
<comment type="caution">
    <text evidence="2">The sequence shown here is derived from an EMBL/GenBank/DDBJ whole genome shotgun (WGS) entry which is preliminary data.</text>
</comment>
<dbReference type="InterPro" id="IPR029069">
    <property type="entry name" value="HotDog_dom_sf"/>
</dbReference>
<dbReference type="Proteomes" id="UP000284403">
    <property type="component" value="Unassembled WGS sequence"/>
</dbReference>
<name>A0A3R7P1Z1_9TRYP</name>
<evidence type="ECO:0000313" key="3">
    <source>
        <dbReference type="Proteomes" id="UP000284403"/>
    </source>
</evidence>
<feature type="domain" description="Acyl-CoA thioesterase-like N-terminal HotDog" evidence="1">
    <location>
        <begin position="72"/>
        <end position="131"/>
    </location>
</feature>
<dbReference type="SUPFAM" id="SSF54637">
    <property type="entry name" value="Thioesterase/thiol ester dehydrase-isomerase"/>
    <property type="match status" value="1"/>
</dbReference>
<dbReference type="InterPro" id="IPR049449">
    <property type="entry name" value="TesB_ACOT8-like_N"/>
</dbReference>
<dbReference type="AlphaFoldDB" id="A0A3R7P1Z1"/>
<sequence length="204" mass="21746">MPVNGGGGGRASRLTPPGTSDLLEAQLRLGGVALLPERGAPQEERRPSDDADADVCWFLLPPAHFGAWCCNSHGTLHGGLCLALFLAACKAHFLRRSGAAGAVTHVSIQYMRPVSTASALAVRSELHENRRDANAAWQHDGGVVHATVELYMQPTPRQKGGKPAEPQQGYFAPLNKGQRMDAALCCCRAFLTIARTPTPAAHHL</sequence>
<dbReference type="GeneID" id="40313763"/>
<proteinExistence type="predicted"/>
<protein>
    <recommendedName>
        <fullName evidence="1">Acyl-CoA thioesterase-like N-terminal HotDog domain-containing protein</fullName>
    </recommendedName>
</protein>
<dbReference type="RefSeq" id="XP_029232797.1">
    <property type="nucleotide sequence ID" value="XM_029367101.1"/>
</dbReference>
<keyword evidence="3" id="KW-1185">Reference proteome</keyword>
<accession>A0A3R7P1Z1</accession>
<evidence type="ECO:0000259" key="1">
    <source>
        <dbReference type="Pfam" id="PF13622"/>
    </source>
</evidence>
<evidence type="ECO:0000313" key="2">
    <source>
        <dbReference type="EMBL" id="RNF27591.1"/>
    </source>
</evidence>
<gene>
    <name evidence="2" type="ORF">Tco025E_00152</name>
</gene>